<evidence type="ECO:0000256" key="2">
    <source>
        <dbReference type="ARBA" id="ARBA00013855"/>
    </source>
</evidence>
<keyword evidence="3 5" id="KW-0133">Cell shape</keyword>
<comment type="caution">
    <text evidence="9">The sequence shown here is derived from an EMBL/GenBank/DDBJ whole genome shotgun (WGS) entry which is preliminary data.</text>
</comment>
<dbReference type="InterPro" id="IPR055342">
    <property type="entry name" value="MreC_beta-barrel_core"/>
</dbReference>
<dbReference type="Pfam" id="PF04085">
    <property type="entry name" value="MreC"/>
    <property type="match status" value="1"/>
</dbReference>
<evidence type="ECO:0000256" key="6">
    <source>
        <dbReference type="SAM" id="Coils"/>
    </source>
</evidence>
<feature type="coiled-coil region" evidence="6">
    <location>
        <begin position="67"/>
        <end position="97"/>
    </location>
</feature>
<feature type="transmembrane region" description="Helical" evidence="7">
    <location>
        <begin position="12"/>
        <end position="29"/>
    </location>
</feature>
<dbReference type="PIRSF" id="PIRSF038471">
    <property type="entry name" value="MreC"/>
    <property type="match status" value="1"/>
</dbReference>
<dbReference type="InterPro" id="IPR042175">
    <property type="entry name" value="Cell/Rod_MreC_2"/>
</dbReference>
<accession>A0A7C3HV39</accession>
<keyword evidence="7" id="KW-1133">Transmembrane helix</keyword>
<dbReference type="InterPro" id="IPR042177">
    <property type="entry name" value="Cell/Rod_1"/>
</dbReference>
<comment type="function">
    <text evidence="5">Involved in formation and maintenance of cell shape.</text>
</comment>
<evidence type="ECO:0000256" key="3">
    <source>
        <dbReference type="ARBA" id="ARBA00022960"/>
    </source>
</evidence>
<organism evidence="9">
    <name type="scientific">Gracilinema caldarium</name>
    <dbReference type="NCBI Taxonomy" id="215591"/>
    <lineage>
        <taxon>Bacteria</taxon>
        <taxon>Pseudomonadati</taxon>
        <taxon>Spirochaetota</taxon>
        <taxon>Spirochaetia</taxon>
        <taxon>Spirochaetales</taxon>
        <taxon>Breznakiellaceae</taxon>
        <taxon>Gracilinema</taxon>
    </lineage>
</organism>
<name>A0A7C3HV39_9SPIR</name>
<keyword evidence="7" id="KW-0472">Membrane</keyword>
<evidence type="ECO:0000259" key="8">
    <source>
        <dbReference type="Pfam" id="PF04085"/>
    </source>
</evidence>
<protein>
    <recommendedName>
        <fullName evidence="2 5">Cell shape-determining protein MreC</fullName>
    </recommendedName>
    <alternativeName>
        <fullName evidence="4 5">Cell shape protein MreC</fullName>
    </alternativeName>
</protein>
<proteinExistence type="inferred from homology"/>
<dbReference type="Gene3D" id="2.40.10.340">
    <property type="entry name" value="Rod shape-determining protein MreC, domain 1"/>
    <property type="match status" value="1"/>
</dbReference>
<dbReference type="GO" id="GO:0008360">
    <property type="term" value="P:regulation of cell shape"/>
    <property type="evidence" value="ECO:0007669"/>
    <property type="project" value="UniProtKB-KW"/>
</dbReference>
<keyword evidence="6" id="KW-0175">Coiled coil</keyword>
<feature type="domain" description="Rod shape-determining protein MreC beta-barrel core" evidence="8">
    <location>
        <begin position="123"/>
        <end position="277"/>
    </location>
</feature>
<dbReference type="PANTHER" id="PTHR34138">
    <property type="entry name" value="CELL SHAPE-DETERMINING PROTEIN MREC"/>
    <property type="match status" value="1"/>
</dbReference>
<evidence type="ECO:0000256" key="5">
    <source>
        <dbReference type="PIRNR" id="PIRNR038471"/>
    </source>
</evidence>
<comment type="similarity">
    <text evidence="1 5">Belongs to the MreC family.</text>
</comment>
<sequence>MSGPSPRRSNNTLYVFLALTTIAFSSLLFSTRSFVIDVRDVGFSLFSGLRGTIHGVTSSVQKTILSIEELRRLKQEYDQLSKQLERYEQLARSAADIGQENINLKKQLDFSQNLVYKHIPAQIIGKDPDNLFSSFVIDKGIKEGIKKNMAVIAFQDGIQGLVGLVVQVGRHESMVMPVYDANSFVSARFAQSLYEGIVSGQGDVNSPLIMKYIKKRAKDEIQYGDRIVTSGLGGVYPKGIEIGRVSKIIFQEYETSLTVELESAIDFSRLEYVFVIEKSNTGADDE</sequence>
<dbReference type="PANTHER" id="PTHR34138:SF1">
    <property type="entry name" value="CELL SHAPE-DETERMINING PROTEIN MREC"/>
    <property type="match status" value="1"/>
</dbReference>
<evidence type="ECO:0000256" key="7">
    <source>
        <dbReference type="SAM" id="Phobius"/>
    </source>
</evidence>
<gene>
    <name evidence="9" type="primary">mreC</name>
    <name evidence="9" type="ORF">ENS59_00155</name>
</gene>
<dbReference type="AlphaFoldDB" id="A0A7C3HV39"/>
<evidence type="ECO:0000256" key="1">
    <source>
        <dbReference type="ARBA" id="ARBA00009369"/>
    </source>
</evidence>
<dbReference type="GO" id="GO:0005886">
    <property type="term" value="C:plasma membrane"/>
    <property type="evidence" value="ECO:0007669"/>
    <property type="project" value="TreeGrafter"/>
</dbReference>
<dbReference type="InterPro" id="IPR007221">
    <property type="entry name" value="MreC"/>
</dbReference>
<evidence type="ECO:0000313" key="9">
    <source>
        <dbReference type="EMBL" id="HFH27919.1"/>
    </source>
</evidence>
<dbReference type="EMBL" id="DSVL01000003">
    <property type="protein sequence ID" value="HFH27919.1"/>
    <property type="molecule type" value="Genomic_DNA"/>
</dbReference>
<dbReference type="NCBIfam" id="TIGR00219">
    <property type="entry name" value="mreC"/>
    <property type="match status" value="1"/>
</dbReference>
<dbReference type="Gene3D" id="2.40.10.350">
    <property type="entry name" value="Rod shape-determining protein MreC, domain 2"/>
    <property type="match status" value="1"/>
</dbReference>
<keyword evidence="7" id="KW-0812">Transmembrane</keyword>
<evidence type="ECO:0000256" key="4">
    <source>
        <dbReference type="ARBA" id="ARBA00032089"/>
    </source>
</evidence>
<reference evidence="9" key="1">
    <citation type="journal article" date="2020" name="mSystems">
        <title>Genome- and Community-Level Interaction Insights into Carbon Utilization and Element Cycling Functions of Hydrothermarchaeota in Hydrothermal Sediment.</title>
        <authorList>
            <person name="Zhou Z."/>
            <person name="Liu Y."/>
            <person name="Xu W."/>
            <person name="Pan J."/>
            <person name="Luo Z.H."/>
            <person name="Li M."/>
        </authorList>
    </citation>
    <scope>NUCLEOTIDE SEQUENCE [LARGE SCALE GENOMIC DNA]</scope>
    <source>
        <strain evidence="9">SpSt-503</strain>
    </source>
</reference>